<reference evidence="2 3" key="1">
    <citation type="journal article" date="2018" name="Mol. Plant">
        <title>The genome of Artemisia annua provides insight into the evolution of Asteraceae family and artemisinin biosynthesis.</title>
        <authorList>
            <person name="Shen Q."/>
            <person name="Zhang L."/>
            <person name="Liao Z."/>
            <person name="Wang S."/>
            <person name="Yan T."/>
            <person name="Shi P."/>
            <person name="Liu M."/>
            <person name="Fu X."/>
            <person name="Pan Q."/>
            <person name="Wang Y."/>
            <person name="Lv Z."/>
            <person name="Lu X."/>
            <person name="Zhang F."/>
            <person name="Jiang W."/>
            <person name="Ma Y."/>
            <person name="Chen M."/>
            <person name="Hao X."/>
            <person name="Li L."/>
            <person name="Tang Y."/>
            <person name="Lv G."/>
            <person name="Zhou Y."/>
            <person name="Sun X."/>
            <person name="Brodelius P.E."/>
            <person name="Rose J.K.C."/>
            <person name="Tang K."/>
        </authorList>
    </citation>
    <scope>NUCLEOTIDE SEQUENCE [LARGE SCALE GENOMIC DNA]</scope>
    <source>
        <strain evidence="3">cv. Huhao1</strain>
        <tissue evidence="2">Leaf</tissue>
    </source>
</reference>
<accession>A0A2U1N777</accession>
<name>A0A2U1N777_ARTAN</name>
<sequence>MGRSVMEDTRNDGENYLDHDSLSPDINKSQKRLRGNMRIADSVYTLLPLVFENMITSRVLQNIEICTICKRNVESCSLGHCPHEKMEEDILMKVSCVTTCSNSNEYCDNVKSGVVNGKGNAKYPVSNSS</sequence>
<feature type="compositionally biased region" description="Basic and acidic residues" evidence="1">
    <location>
        <begin position="1"/>
        <end position="22"/>
    </location>
</feature>
<evidence type="ECO:0000256" key="1">
    <source>
        <dbReference type="SAM" id="MobiDB-lite"/>
    </source>
</evidence>
<feature type="region of interest" description="Disordered" evidence="1">
    <location>
        <begin position="1"/>
        <end position="29"/>
    </location>
</feature>
<evidence type="ECO:0000313" key="3">
    <source>
        <dbReference type="Proteomes" id="UP000245207"/>
    </source>
</evidence>
<comment type="caution">
    <text evidence="2">The sequence shown here is derived from an EMBL/GenBank/DDBJ whole genome shotgun (WGS) entry which is preliminary data.</text>
</comment>
<gene>
    <name evidence="2" type="ORF">CTI12_AA298820</name>
</gene>
<evidence type="ECO:0000313" key="2">
    <source>
        <dbReference type="EMBL" id="PWA69356.1"/>
    </source>
</evidence>
<dbReference type="Proteomes" id="UP000245207">
    <property type="component" value="Unassembled WGS sequence"/>
</dbReference>
<dbReference type="AlphaFoldDB" id="A0A2U1N777"/>
<organism evidence="2 3">
    <name type="scientific">Artemisia annua</name>
    <name type="common">Sweet wormwood</name>
    <dbReference type="NCBI Taxonomy" id="35608"/>
    <lineage>
        <taxon>Eukaryota</taxon>
        <taxon>Viridiplantae</taxon>
        <taxon>Streptophyta</taxon>
        <taxon>Embryophyta</taxon>
        <taxon>Tracheophyta</taxon>
        <taxon>Spermatophyta</taxon>
        <taxon>Magnoliopsida</taxon>
        <taxon>eudicotyledons</taxon>
        <taxon>Gunneridae</taxon>
        <taxon>Pentapetalae</taxon>
        <taxon>asterids</taxon>
        <taxon>campanulids</taxon>
        <taxon>Asterales</taxon>
        <taxon>Asteraceae</taxon>
        <taxon>Asteroideae</taxon>
        <taxon>Anthemideae</taxon>
        <taxon>Artemisiinae</taxon>
        <taxon>Artemisia</taxon>
    </lineage>
</organism>
<proteinExistence type="predicted"/>
<keyword evidence="3" id="KW-1185">Reference proteome</keyword>
<protein>
    <submittedName>
        <fullName evidence="2">Uncharacterized protein</fullName>
    </submittedName>
</protein>
<dbReference type="EMBL" id="PKPP01003458">
    <property type="protein sequence ID" value="PWA69356.1"/>
    <property type="molecule type" value="Genomic_DNA"/>
</dbReference>